<keyword evidence="1" id="KW-0812">Transmembrane</keyword>
<accession>A0A0B0IKD6</accession>
<keyword evidence="1" id="KW-0472">Membrane</keyword>
<evidence type="ECO:0000313" key="2">
    <source>
        <dbReference type="EMBL" id="KHF40514.1"/>
    </source>
</evidence>
<evidence type="ECO:0000313" key="3">
    <source>
        <dbReference type="Proteomes" id="UP000030832"/>
    </source>
</evidence>
<keyword evidence="3" id="KW-1185">Reference proteome</keyword>
<sequence length="247" mass="28780">MALYFGALSVFISVLVAVIAGLPLNLTVGFKFPYEGYFVVGFTSTFFYYLYIFKYLKSSFSYYKLLNGIPLAAISFATIMFIQYNIAYITKDGFIHNLPIGDTLKSQVTFLNYLLFPQEGIFFFLGSLLPMFILTSRRIICYQCKKSFMEERLLFNSSIDDYLKDVQQVQAHFYKDEINEFAEFIKEKRMLTKFNTKKRNLPDYTFYHLICNPCNSQYIASKKHNDIGEQPTEEKAYKIVARKALSD</sequence>
<protein>
    <submittedName>
        <fullName evidence="2">Uncharacterized protein</fullName>
    </submittedName>
</protein>
<dbReference type="STRING" id="333138.LQ50_09660"/>
<feature type="transmembrane region" description="Helical" evidence="1">
    <location>
        <begin position="65"/>
        <end position="84"/>
    </location>
</feature>
<dbReference type="AlphaFoldDB" id="A0A0B0IKD6"/>
<dbReference type="EMBL" id="JRJU01000009">
    <property type="protein sequence ID" value="KHF40514.1"/>
    <property type="molecule type" value="Genomic_DNA"/>
</dbReference>
<feature type="transmembrane region" description="Helical" evidence="1">
    <location>
        <begin position="121"/>
        <end position="140"/>
    </location>
</feature>
<comment type="caution">
    <text evidence="2">The sequence shown here is derived from an EMBL/GenBank/DDBJ whole genome shotgun (WGS) entry which is preliminary data.</text>
</comment>
<dbReference type="Proteomes" id="UP000030832">
    <property type="component" value="Unassembled WGS sequence"/>
</dbReference>
<dbReference type="OrthoDB" id="2859784at2"/>
<evidence type="ECO:0000256" key="1">
    <source>
        <dbReference type="SAM" id="Phobius"/>
    </source>
</evidence>
<feature type="transmembrane region" description="Helical" evidence="1">
    <location>
        <begin position="36"/>
        <end position="53"/>
    </location>
</feature>
<keyword evidence="1" id="KW-1133">Transmembrane helix</keyword>
<dbReference type="RefSeq" id="WP_034628339.1">
    <property type="nucleotide sequence ID" value="NZ_JRJU01000009.1"/>
</dbReference>
<proteinExistence type="predicted"/>
<dbReference type="eggNOG" id="ENOG5032HE0">
    <property type="taxonomic scope" value="Bacteria"/>
</dbReference>
<organism evidence="2 3">
    <name type="scientific">Halalkalibacter okhensis</name>
    <dbReference type="NCBI Taxonomy" id="333138"/>
    <lineage>
        <taxon>Bacteria</taxon>
        <taxon>Bacillati</taxon>
        <taxon>Bacillota</taxon>
        <taxon>Bacilli</taxon>
        <taxon>Bacillales</taxon>
        <taxon>Bacillaceae</taxon>
        <taxon>Halalkalibacter</taxon>
    </lineage>
</organism>
<gene>
    <name evidence="2" type="ORF">LQ50_09660</name>
</gene>
<reference evidence="2 3" key="1">
    <citation type="submission" date="2014-09" db="EMBL/GenBank/DDBJ databases">
        <title>Genome sequencing and annotation of Bacillus Okhensis strain Kh10-101T.</title>
        <authorList>
            <person name="Prakash J.S."/>
        </authorList>
    </citation>
    <scope>NUCLEOTIDE SEQUENCE [LARGE SCALE GENOMIC DNA]</scope>
    <source>
        <strain evidence="3">Kh10-101T</strain>
    </source>
</reference>
<name>A0A0B0IKD6_9BACI</name>